<comment type="caution">
    <text evidence="3">The sequence shown here is derived from an EMBL/GenBank/DDBJ whole genome shotgun (WGS) entry which is preliminary data.</text>
</comment>
<evidence type="ECO:0000313" key="3">
    <source>
        <dbReference type="EMBL" id="RKP46051.1"/>
    </source>
</evidence>
<dbReference type="GO" id="GO:0005975">
    <property type="term" value="P:carbohydrate metabolic process"/>
    <property type="evidence" value="ECO:0007669"/>
    <property type="project" value="InterPro"/>
</dbReference>
<feature type="compositionally biased region" description="Low complexity" evidence="1">
    <location>
        <begin position="62"/>
        <end position="79"/>
    </location>
</feature>
<gene>
    <name evidence="3" type="ORF">D7S89_18980</name>
</gene>
<organism evidence="3 4">
    <name type="scientific">Trinickia fusca</name>
    <dbReference type="NCBI Taxonomy" id="2419777"/>
    <lineage>
        <taxon>Bacteria</taxon>
        <taxon>Pseudomonadati</taxon>
        <taxon>Pseudomonadota</taxon>
        <taxon>Betaproteobacteria</taxon>
        <taxon>Burkholderiales</taxon>
        <taxon>Burkholderiaceae</taxon>
        <taxon>Trinickia</taxon>
    </lineage>
</organism>
<dbReference type="SMART" id="SM00636">
    <property type="entry name" value="Glyco_18"/>
    <property type="match status" value="1"/>
</dbReference>
<dbReference type="InterPro" id="IPR011583">
    <property type="entry name" value="Chitinase_II/V-like_cat"/>
</dbReference>
<reference evidence="3 4" key="1">
    <citation type="submission" date="2018-10" db="EMBL/GenBank/DDBJ databases">
        <title>Paraburkholderia sp. 7MK8-2, isolated from soil.</title>
        <authorList>
            <person name="Gao Z.-H."/>
            <person name="Qiu L.-H."/>
        </authorList>
    </citation>
    <scope>NUCLEOTIDE SEQUENCE [LARGE SCALE GENOMIC DNA]</scope>
    <source>
        <strain evidence="3 4">7MK8-2</strain>
    </source>
</reference>
<dbReference type="PROSITE" id="PS51910">
    <property type="entry name" value="GH18_2"/>
    <property type="match status" value="1"/>
</dbReference>
<dbReference type="InterPro" id="IPR029070">
    <property type="entry name" value="Chitinase_insertion_sf"/>
</dbReference>
<dbReference type="AlphaFoldDB" id="A0A494X8X2"/>
<dbReference type="EMBL" id="RBZV01000008">
    <property type="protein sequence ID" value="RKP46051.1"/>
    <property type="molecule type" value="Genomic_DNA"/>
</dbReference>
<dbReference type="PANTHER" id="PTHR46066">
    <property type="entry name" value="CHITINASE DOMAIN-CONTAINING PROTEIN 1 FAMILY MEMBER"/>
    <property type="match status" value="1"/>
</dbReference>
<dbReference type="PANTHER" id="PTHR46066:SF2">
    <property type="entry name" value="CHITINASE DOMAIN-CONTAINING PROTEIN 1"/>
    <property type="match status" value="1"/>
</dbReference>
<dbReference type="InterPro" id="IPR001223">
    <property type="entry name" value="Glyco_hydro18_cat"/>
</dbReference>
<protein>
    <submittedName>
        <fullName evidence="3">Spore protein O</fullName>
    </submittedName>
</protein>
<proteinExistence type="predicted"/>
<dbReference type="Proteomes" id="UP000280434">
    <property type="component" value="Unassembled WGS sequence"/>
</dbReference>
<dbReference type="Pfam" id="PF00704">
    <property type="entry name" value="Glyco_hydro_18"/>
    <property type="match status" value="1"/>
</dbReference>
<dbReference type="SUPFAM" id="SSF51445">
    <property type="entry name" value="(Trans)glycosidases"/>
    <property type="match status" value="1"/>
</dbReference>
<name>A0A494X8X2_9BURK</name>
<evidence type="ECO:0000256" key="1">
    <source>
        <dbReference type="SAM" id="MobiDB-lite"/>
    </source>
</evidence>
<dbReference type="Gene3D" id="3.20.20.80">
    <property type="entry name" value="Glycosidases"/>
    <property type="match status" value="1"/>
</dbReference>
<accession>A0A494X8X2</accession>
<dbReference type="GO" id="GO:0008061">
    <property type="term" value="F:chitin binding"/>
    <property type="evidence" value="ECO:0007669"/>
    <property type="project" value="InterPro"/>
</dbReference>
<dbReference type="OrthoDB" id="9775889at2"/>
<keyword evidence="4" id="KW-1185">Reference proteome</keyword>
<evidence type="ECO:0000259" key="2">
    <source>
        <dbReference type="PROSITE" id="PS51910"/>
    </source>
</evidence>
<evidence type="ECO:0000313" key="4">
    <source>
        <dbReference type="Proteomes" id="UP000280434"/>
    </source>
</evidence>
<feature type="region of interest" description="Disordered" evidence="1">
    <location>
        <begin position="60"/>
        <end position="79"/>
    </location>
</feature>
<dbReference type="Gene3D" id="3.10.50.10">
    <property type="match status" value="1"/>
</dbReference>
<dbReference type="InterPro" id="IPR017853">
    <property type="entry name" value="GH"/>
</dbReference>
<sequence length="397" mass="40804">MACGAAHPADALQYPRTVIIRGYNAGRQNFWSPMKIASLIGVVGITLVLSGCGGGGSGGGAAATTNTSTSTATPNTVASTPATSSAKTILGYFTGTSDSMTSATSASTPVSAISMDVIQVATDGSLNGTLPSNLLAGDQAAGKASYACISNFGATDFDPDIAHGALVTNRATTIQNIVALAKTANLTGINIDFEGVYPADRDAYTSFVADLAVQLHAIHSSLVLSVPAKSSDDPSDTWGWPFNYAALGQSADLIQVMTYDEHVPGHGAGAVAGIDWMQASLQYAATQIPSSKILLGLPAYGYDWNVTANTGTSVALKDMPALLASTGASPQWDATTQSAYFNYTAPDASSHQVWYETAQGIYSKAQLAKTLGLAGVSMWALGDEDATFWNAVTTAIN</sequence>
<feature type="domain" description="GH18" evidence="2">
    <location>
        <begin position="87"/>
        <end position="397"/>
    </location>
</feature>